<accession>A0AA40DZX2</accession>
<dbReference type="AlphaFoldDB" id="A0AA40DZX2"/>
<feature type="compositionally biased region" description="Polar residues" evidence="1">
    <location>
        <begin position="84"/>
        <end position="93"/>
    </location>
</feature>
<dbReference type="GeneID" id="85324826"/>
<dbReference type="Proteomes" id="UP001172101">
    <property type="component" value="Unassembled WGS sequence"/>
</dbReference>
<feature type="region of interest" description="Disordered" evidence="1">
    <location>
        <begin position="64"/>
        <end position="100"/>
    </location>
</feature>
<sequence>MNLLGLHHLRRISLPSLFKGWHTDWHLGTAHLGSKARALSWRLLGFVPLIFFTALVSQFFPEMQHTPQRAPGPSSGPEVEDGSGSLSDRTSGSEADERRLVRPRAAGWSAIFQRLDNKTLEEIPPVDSAHC</sequence>
<proteinExistence type="predicted"/>
<keyword evidence="4" id="KW-1185">Reference proteome</keyword>
<evidence type="ECO:0000313" key="4">
    <source>
        <dbReference type="Proteomes" id="UP001172101"/>
    </source>
</evidence>
<evidence type="ECO:0000256" key="2">
    <source>
        <dbReference type="SAM" id="Phobius"/>
    </source>
</evidence>
<dbReference type="RefSeq" id="XP_060297819.1">
    <property type="nucleotide sequence ID" value="XM_060441556.1"/>
</dbReference>
<evidence type="ECO:0000256" key="1">
    <source>
        <dbReference type="SAM" id="MobiDB-lite"/>
    </source>
</evidence>
<comment type="caution">
    <text evidence="3">The sequence shown here is derived from an EMBL/GenBank/DDBJ whole genome shotgun (WGS) entry which is preliminary data.</text>
</comment>
<gene>
    <name evidence="3" type="ORF">B0T26DRAFT_700619</name>
</gene>
<keyword evidence="2" id="KW-1133">Transmembrane helix</keyword>
<name>A0AA40DZX2_9PEZI</name>
<keyword evidence="2" id="KW-0472">Membrane</keyword>
<dbReference type="EMBL" id="JAUIRO010000003">
    <property type="protein sequence ID" value="KAK0721895.1"/>
    <property type="molecule type" value="Genomic_DNA"/>
</dbReference>
<keyword evidence="2" id="KW-0812">Transmembrane</keyword>
<protein>
    <submittedName>
        <fullName evidence="3">Uncharacterized protein</fullName>
    </submittedName>
</protein>
<feature type="transmembrane region" description="Helical" evidence="2">
    <location>
        <begin position="39"/>
        <end position="60"/>
    </location>
</feature>
<reference evidence="3" key="1">
    <citation type="submission" date="2023-06" db="EMBL/GenBank/DDBJ databases">
        <title>Genome-scale phylogeny and comparative genomics of the fungal order Sordariales.</title>
        <authorList>
            <consortium name="Lawrence Berkeley National Laboratory"/>
            <person name="Hensen N."/>
            <person name="Bonometti L."/>
            <person name="Westerberg I."/>
            <person name="Brannstrom I.O."/>
            <person name="Guillou S."/>
            <person name="Cros-Aarteil S."/>
            <person name="Calhoun S."/>
            <person name="Haridas S."/>
            <person name="Kuo A."/>
            <person name="Mondo S."/>
            <person name="Pangilinan J."/>
            <person name="Riley R."/>
            <person name="LaButti K."/>
            <person name="Andreopoulos B."/>
            <person name="Lipzen A."/>
            <person name="Chen C."/>
            <person name="Yanf M."/>
            <person name="Daum C."/>
            <person name="Ng V."/>
            <person name="Clum A."/>
            <person name="Steindorff A."/>
            <person name="Ohm R."/>
            <person name="Martin F."/>
            <person name="Silar P."/>
            <person name="Natvig D."/>
            <person name="Lalanne C."/>
            <person name="Gautier V."/>
            <person name="Ament-velasquez S.L."/>
            <person name="Kruys A."/>
            <person name="Hutchinson M.I."/>
            <person name="Powell A.J."/>
            <person name="Barry K."/>
            <person name="Miller A.N."/>
            <person name="Grigoriev I.V."/>
            <person name="Debuchy R."/>
            <person name="Gladieux P."/>
            <person name="Thoren M.H."/>
            <person name="Johannesson H."/>
        </authorList>
    </citation>
    <scope>NUCLEOTIDE SEQUENCE</scope>
    <source>
        <strain evidence="3">SMH2392-1A</strain>
    </source>
</reference>
<evidence type="ECO:0000313" key="3">
    <source>
        <dbReference type="EMBL" id="KAK0721895.1"/>
    </source>
</evidence>
<organism evidence="3 4">
    <name type="scientific">Lasiosphaeria miniovina</name>
    <dbReference type="NCBI Taxonomy" id="1954250"/>
    <lineage>
        <taxon>Eukaryota</taxon>
        <taxon>Fungi</taxon>
        <taxon>Dikarya</taxon>
        <taxon>Ascomycota</taxon>
        <taxon>Pezizomycotina</taxon>
        <taxon>Sordariomycetes</taxon>
        <taxon>Sordariomycetidae</taxon>
        <taxon>Sordariales</taxon>
        <taxon>Lasiosphaeriaceae</taxon>
        <taxon>Lasiosphaeria</taxon>
    </lineage>
</organism>